<feature type="compositionally biased region" description="Polar residues" evidence="1">
    <location>
        <begin position="1"/>
        <end position="10"/>
    </location>
</feature>
<feature type="region of interest" description="Disordered" evidence="1">
    <location>
        <begin position="548"/>
        <end position="574"/>
    </location>
</feature>
<dbReference type="SMART" id="SM01162">
    <property type="entry name" value="DUF1771"/>
    <property type="match status" value="1"/>
</dbReference>
<evidence type="ECO:0000313" key="4">
    <source>
        <dbReference type="Proteomes" id="UP001234178"/>
    </source>
</evidence>
<dbReference type="SUPFAM" id="SSF160443">
    <property type="entry name" value="SMR domain-like"/>
    <property type="match status" value="1"/>
</dbReference>
<feature type="compositionally biased region" description="Low complexity" evidence="1">
    <location>
        <begin position="555"/>
        <end position="573"/>
    </location>
</feature>
<keyword evidence="4" id="KW-1185">Reference proteome</keyword>
<organism evidence="3 4">
    <name type="scientific">Daphnia magna</name>
    <dbReference type="NCBI Taxonomy" id="35525"/>
    <lineage>
        <taxon>Eukaryota</taxon>
        <taxon>Metazoa</taxon>
        <taxon>Ecdysozoa</taxon>
        <taxon>Arthropoda</taxon>
        <taxon>Crustacea</taxon>
        <taxon>Branchiopoda</taxon>
        <taxon>Diplostraca</taxon>
        <taxon>Cladocera</taxon>
        <taxon>Anomopoda</taxon>
        <taxon>Daphniidae</taxon>
        <taxon>Daphnia</taxon>
    </lineage>
</organism>
<dbReference type="InterPro" id="IPR052772">
    <property type="entry name" value="Endo/PolyKinase_Domain-Protein"/>
</dbReference>
<dbReference type="InterPro" id="IPR027417">
    <property type="entry name" value="P-loop_NTPase"/>
</dbReference>
<dbReference type="PROSITE" id="PS50828">
    <property type="entry name" value="SMR"/>
    <property type="match status" value="1"/>
</dbReference>
<dbReference type="Gene3D" id="3.40.50.300">
    <property type="entry name" value="P-loop containing nucleotide triphosphate hydrolases"/>
    <property type="match status" value="1"/>
</dbReference>
<dbReference type="SUPFAM" id="SSF46934">
    <property type="entry name" value="UBA-like"/>
    <property type="match status" value="1"/>
</dbReference>
<proteinExistence type="predicted"/>
<feature type="domain" description="Smr" evidence="2">
    <location>
        <begin position="961"/>
        <end position="1035"/>
    </location>
</feature>
<protein>
    <recommendedName>
        <fullName evidence="2">Smr domain-containing protein</fullName>
    </recommendedName>
</protein>
<evidence type="ECO:0000256" key="1">
    <source>
        <dbReference type="SAM" id="MobiDB-lite"/>
    </source>
</evidence>
<dbReference type="Pfam" id="PF08590">
    <property type="entry name" value="DUF1771"/>
    <property type="match status" value="1"/>
</dbReference>
<dbReference type="InterPro" id="IPR013899">
    <property type="entry name" value="DUF1771"/>
</dbReference>
<dbReference type="InterPro" id="IPR002625">
    <property type="entry name" value="Smr_dom"/>
</dbReference>
<dbReference type="Proteomes" id="UP001234178">
    <property type="component" value="Unassembled WGS sequence"/>
</dbReference>
<evidence type="ECO:0000259" key="2">
    <source>
        <dbReference type="PROSITE" id="PS50828"/>
    </source>
</evidence>
<feature type="region of interest" description="Disordered" evidence="1">
    <location>
        <begin position="865"/>
        <end position="893"/>
    </location>
</feature>
<dbReference type="EMBL" id="JAOYFB010000037">
    <property type="protein sequence ID" value="KAK4022919.1"/>
    <property type="molecule type" value="Genomic_DNA"/>
</dbReference>
<feature type="region of interest" description="Disordered" evidence="1">
    <location>
        <begin position="1"/>
        <end position="32"/>
    </location>
</feature>
<dbReference type="PANTHER" id="PTHR46535:SF1">
    <property type="entry name" value="NEDD4-BINDING PROTEIN 2"/>
    <property type="match status" value="1"/>
</dbReference>
<dbReference type="InterPro" id="IPR036063">
    <property type="entry name" value="Smr_dom_sf"/>
</dbReference>
<dbReference type="Pfam" id="PF01713">
    <property type="entry name" value="Smr"/>
    <property type="match status" value="1"/>
</dbReference>
<dbReference type="InterPro" id="IPR009060">
    <property type="entry name" value="UBA-like_sf"/>
</dbReference>
<reference evidence="3 4" key="1">
    <citation type="journal article" date="2023" name="Nucleic Acids Res.">
        <title>The hologenome of Daphnia magna reveals possible DNA methylation and microbiome-mediated evolution of the host genome.</title>
        <authorList>
            <person name="Chaturvedi A."/>
            <person name="Li X."/>
            <person name="Dhandapani V."/>
            <person name="Marshall H."/>
            <person name="Kissane S."/>
            <person name="Cuenca-Cambronero M."/>
            <person name="Asole G."/>
            <person name="Calvet F."/>
            <person name="Ruiz-Romero M."/>
            <person name="Marangio P."/>
            <person name="Guigo R."/>
            <person name="Rago D."/>
            <person name="Mirbahai L."/>
            <person name="Eastwood N."/>
            <person name="Colbourne J.K."/>
            <person name="Zhou J."/>
            <person name="Mallon E."/>
            <person name="Orsini L."/>
        </authorList>
    </citation>
    <scope>NUCLEOTIDE SEQUENCE [LARGE SCALE GENOMIC DNA]</scope>
    <source>
        <strain evidence="3">LRV0_1</strain>
    </source>
</reference>
<feature type="compositionally biased region" description="Basic and acidic residues" evidence="1">
    <location>
        <begin position="869"/>
        <end position="893"/>
    </location>
</feature>
<name>A0ABR0ACU8_9CRUS</name>
<dbReference type="SMART" id="SM00463">
    <property type="entry name" value="SMR"/>
    <property type="match status" value="1"/>
</dbReference>
<comment type="caution">
    <text evidence="3">The sequence shown here is derived from an EMBL/GenBank/DDBJ whole genome shotgun (WGS) entry which is preliminary data.</text>
</comment>
<dbReference type="SUPFAM" id="SSF52540">
    <property type="entry name" value="P-loop containing nucleoside triphosphate hydrolases"/>
    <property type="match status" value="1"/>
</dbReference>
<accession>A0ABR0ACU8</accession>
<sequence>MAGNQNNPLSSLEDEERVQQTRRTDTVQVLSSNSTISSKHTIEQQTKFSLEDLKTLFKSAIDPEVVEMIWQDSHENSDVALMFLTEISPNSPPIATTVKMNSWSDVLGSNNSKPFTANQGVKPKSTVKEKHKMVDPIQSRINNLEKILIIMRGVPGSGKSYLAHQLKGNGVALSADDYFINYQGQYVFDRNLLGVAHEWNQKRANEELQKGTNPVIIDNTNLEAWEIQPYVMMALRHNYSVELIEPDTPWREDVRVLSQKNIHRVPREKIREMLEKQRVVIDIVVVVESCRQKMSQSFQGTVTSVQTNSTIAETADVKLWNVETNQSPVLQKAPVTTNYQIASSSSLVSVTKKNWCDEQPIEKSASMPHIPQASGNSLLQKTITSPLLEALMTNDAAIVSKPSTAEVAIQTSLFGSEPPLRELTARSRSIQSAMAAPDLGKKLYSSKYSLDKGCLTDEIVEELAAREALAILKSYFPTKETDDLADILKQCNGDLTWAVNVLLDSGYECANNVSDYLELEVAVDKLEDQPNRINSFYDEAVENILQQTKEEETNSVTSSEASQQSFSTTSATLEETESVRRHIEECFQLTDTISEQTRRICGKDYNQFRASQLQKSRYGQNQLPEAAFTPTIPTNSVPLENQTRNDACHLSLASFPTLGEQVTYASDYELPPYMNTENKFGVDVFEPLSVASPSVPEEEVKVDEGPMISMTLDPSFVQQLVKLFGVPDLKAKRVPSTTRSNPANVDIPWSLAEQIYLHWCSSLINENDEMPMVTEDREELQNIMDFELAMQLVQDERIAERKELRESLSTKLSFQMLQESYPSVDPLALDALFEANNYNYSHTVTALNASLGTKPQPPKMQIVSANSRVTREEAQARTPKRESKPPQQEPRDLRTEAFLYNKLRQQYSTQAQEYHQRGMSAAAMYYSSESRRYAELYKKCNQQAALQIIEEKNAYQDERTIDLHELHVVEALTCLESFIVENTREGRNVVQVITGRGNNSQNGKPRIKPAVVAFLKQKRYGYEEVNPGMLRVFLSRSMTR</sequence>
<dbReference type="Gene3D" id="3.30.1370.110">
    <property type="match status" value="1"/>
</dbReference>
<evidence type="ECO:0000313" key="3">
    <source>
        <dbReference type="EMBL" id="KAK4022919.1"/>
    </source>
</evidence>
<dbReference type="Pfam" id="PF13671">
    <property type="entry name" value="AAA_33"/>
    <property type="match status" value="1"/>
</dbReference>
<gene>
    <name evidence="3" type="ORF">OUZ56_008363</name>
</gene>
<dbReference type="PANTHER" id="PTHR46535">
    <property type="entry name" value="NEDD4-BINDING PROTEIN 2"/>
    <property type="match status" value="1"/>
</dbReference>